<reference evidence="1" key="1">
    <citation type="journal article" date="2020" name="Nature">
        <title>Giant virus diversity and host interactions through global metagenomics.</title>
        <authorList>
            <person name="Schulz F."/>
            <person name="Roux S."/>
            <person name="Paez-Espino D."/>
            <person name="Jungbluth S."/>
            <person name="Walsh D.A."/>
            <person name="Denef V.J."/>
            <person name="McMahon K.D."/>
            <person name="Konstantinidis K.T."/>
            <person name="Eloe-Fadrosh E.A."/>
            <person name="Kyrpides N.C."/>
            <person name="Woyke T."/>
        </authorList>
    </citation>
    <scope>NUCLEOTIDE SEQUENCE</scope>
    <source>
        <strain evidence="1">GVMAG-M-3300023179-103</strain>
    </source>
</reference>
<dbReference type="AlphaFoldDB" id="A0A6C0E322"/>
<accession>A0A6C0E322</accession>
<sequence length="67" mass="8250">MNQPIITNSIILNSFINERIILKNISREDTFYKYLTRNEKKGRRPKYLRYFTTKRTRKIIKKKKLTN</sequence>
<proteinExistence type="predicted"/>
<protein>
    <submittedName>
        <fullName evidence="1">Uncharacterized protein</fullName>
    </submittedName>
</protein>
<evidence type="ECO:0000313" key="1">
    <source>
        <dbReference type="EMBL" id="QHT21805.1"/>
    </source>
</evidence>
<name>A0A6C0E322_9ZZZZ</name>
<dbReference type="EMBL" id="MN739697">
    <property type="protein sequence ID" value="QHT21805.1"/>
    <property type="molecule type" value="Genomic_DNA"/>
</dbReference>
<organism evidence="1">
    <name type="scientific">viral metagenome</name>
    <dbReference type="NCBI Taxonomy" id="1070528"/>
    <lineage>
        <taxon>unclassified sequences</taxon>
        <taxon>metagenomes</taxon>
        <taxon>organismal metagenomes</taxon>
    </lineage>
</organism>